<reference evidence="2 3" key="1">
    <citation type="submission" date="2020-08" db="EMBL/GenBank/DDBJ databases">
        <title>The Agave Microbiome: Exploring the role of microbial communities in plant adaptations to desert environments.</title>
        <authorList>
            <person name="Partida-Martinez L.P."/>
        </authorList>
    </citation>
    <scope>NUCLEOTIDE SEQUENCE [LARGE SCALE GENOMIC DNA]</scope>
    <source>
        <strain evidence="2 3">AT3.2</strain>
    </source>
</reference>
<proteinExistence type="predicted"/>
<feature type="transmembrane region" description="Helical" evidence="1">
    <location>
        <begin position="26"/>
        <end position="45"/>
    </location>
</feature>
<evidence type="ECO:0008006" key="4">
    <source>
        <dbReference type="Google" id="ProtNLM"/>
    </source>
</evidence>
<evidence type="ECO:0000313" key="3">
    <source>
        <dbReference type="Proteomes" id="UP000540787"/>
    </source>
</evidence>
<accession>A0A7W9U6Z5</accession>
<name>A0A7W9U6Z5_9BURK</name>
<keyword evidence="1" id="KW-0812">Transmembrane</keyword>
<gene>
    <name evidence="2" type="ORF">HD842_000799</name>
</gene>
<keyword evidence="1" id="KW-1133">Transmembrane helix</keyword>
<evidence type="ECO:0000256" key="1">
    <source>
        <dbReference type="SAM" id="Phobius"/>
    </source>
</evidence>
<dbReference type="Proteomes" id="UP000540787">
    <property type="component" value="Unassembled WGS sequence"/>
</dbReference>
<evidence type="ECO:0000313" key="2">
    <source>
        <dbReference type="EMBL" id="MBB6132688.1"/>
    </source>
</evidence>
<dbReference type="EMBL" id="JACHBX010000001">
    <property type="protein sequence ID" value="MBB6132688.1"/>
    <property type="molecule type" value="Genomic_DNA"/>
</dbReference>
<comment type="caution">
    <text evidence="2">The sequence shown here is derived from an EMBL/GenBank/DDBJ whole genome shotgun (WGS) entry which is preliminary data.</text>
</comment>
<protein>
    <recommendedName>
        <fullName evidence="4">Holin</fullName>
    </recommendedName>
</protein>
<dbReference type="RefSeq" id="WP_183551244.1">
    <property type="nucleotide sequence ID" value="NZ_JACHBX010000001.1"/>
</dbReference>
<sequence length="68" mass="7721">MMIEILQRLMDANLAGLATDLTPTDIGALIGMFSALLSTIGNLLYTWRKDRREQRDSDAAWARRQKEP</sequence>
<organism evidence="2 3">
    <name type="scientific">Massilia aurea</name>
    <dbReference type="NCBI Taxonomy" id="373040"/>
    <lineage>
        <taxon>Bacteria</taxon>
        <taxon>Pseudomonadati</taxon>
        <taxon>Pseudomonadota</taxon>
        <taxon>Betaproteobacteria</taxon>
        <taxon>Burkholderiales</taxon>
        <taxon>Oxalobacteraceae</taxon>
        <taxon>Telluria group</taxon>
        <taxon>Massilia</taxon>
    </lineage>
</organism>
<dbReference type="AlphaFoldDB" id="A0A7W9U6Z5"/>
<keyword evidence="1" id="KW-0472">Membrane</keyword>
<keyword evidence="3" id="KW-1185">Reference proteome</keyword>